<dbReference type="AlphaFoldDB" id="A0A5J4VVI5"/>
<dbReference type="EMBL" id="SNRW01004677">
    <property type="protein sequence ID" value="KAA6386721.1"/>
    <property type="molecule type" value="Genomic_DNA"/>
</dbReference>
<reference evidence="2 3" key="1">
    <citation type="submission" date="2019-03" db="EMBL/GenBank/DDBJ databases">
        <title>Single cell metagenomics reveals metabolic interactions within the superorganism composed of flagellate Streblomastix strix and complex community of Bacteroidetes bacteria on its surface.</title>
        <authorList>
            <person name="Treitli S.C."/>
            <person name="Kolisko M."/>
            <person name="Husnik F."/>
            <person name="Keeling P."/>
            <person name="Hampl V."/>
        </authorList>
    </citation>
    <scope>NUCLEOTIDE SEQUENCE [LARGE SCALE GENOMIC DNA]</scope>
    <source>
        <strain evidence="2">ST1C</strain>
    </source>
</reference>
<gene>
    <name evidence="2" type="ORF">EZS28_017751</name>
</gene>
<keyword evidence="1" id="KW-0472">Membrane</keyword>
<feature type="transmembrane region" description="Helical" evidence="1">
    <location>
        <begin position="12"/>
        <end position="32"/>
    </location>
</feature>
<dbReference type="Proteomes" id="UP000324800">
    <property type="component" value="Unassembled WGS sequence"/>
</dbReference>
<keyword evidence="1" id="KW-1133">Transmembrane helix</keyword>
<name>A0A5J4VVI5_9EUKA</name>
<keyword evidence="1" id="KW-0812">Transmembrane</keyword>
<evidence type="ECO:0000313" key="3">
    <source>
        <dbReference type="Proteomes" id="UP000324800"/>
    </source>
</evidence>
<proteinExistence type="predicted"/>
<protein>
    <submittedName>
        <fullName evidence="2">Uncharacterized protein</fullName>
    </submittedName>
</protein>
<sequence>MLFEIVVKTSLVLIAIANISLILIATSAFNTLTNEDEKTPIKKITPDVYTKSEANEIFDTNADKSDTYTKTETDTLLDAKTDKTELIDAYTKTETDTPLDAKTDKTDIIEAYTKTETDEKLDFKANVVDVVDSYSKTETDILLEAKVDKTDTYTKIETDSLLDDKADQTDLANYVDLTSAQTISGGGDMLVNSLVTQPQLQEVRDIATGKSKAYVFSIQEELNDWMVIQDNVAKQVIGDNLYIVDKEVTDYWWEGTDLKILQTGLSDMINVITTLGAATRNGNGKTDISIDGNTLISAKNTTFVITGNDQSITGMETFTYTIIFNGIQYTGYDNNSVFLAGGGDRSSEDIYSASYSKSEDDALLLLKADKAQFIDSYIKTQTNNLFNNKASQSTTYSKLETDQLISLIDKGNVDLSSYYTKIKTHELLDQKADTTDLANYVTLGTAQTITANNTFNNSRRFVSSIVGISTVTGSSFIKSGADNTAVLHGAGGTKPISEFVRRLKYIRPFGGTYDETQDPVANTYLTIGIEDLTSTAFSVQEDTVVATYIPFPSSIIDKGGYSDHITKKFKQLCCIFLKNEMSQVYLDEALLDVAGHSDFPELYAYIRERYEEPIPSVQQIPI</sequence>
<comment type="caution">
    <text evidence="2">The sequence shown here is derived from an EMBL/GenBank/DDBJ whole genome shotgun (WGS) entry which is preliminary data.</text>
</comment>
<organism evidence="2 3">
    <name type="scientific">Streblomastix strix</name>
    <dbReference type="NCBI Taxonomy" id="222440"/>
    <lineage>
        <taxon>Eukaryota</taxon>
        <taxon>Metamonada</taxon>
        <taxon>Preaxostyla</taxon>
        <taxon>Oxymonadida</taxon>
        <taxon>Streblomastigidae</taxon>
        <taxon>Streblomastix</taxon>
    </lineage>
</organism>
<accession>A0A5J4VVI5</accession>
<evidence type="ECO:0000313" key="2">
    <source>
        <dbReference type="EMBL" id="KAA6386721.1"/>
    </source>
</evidence>
<evidence type="ECO:0000256" key="1">
    <source>
        <dbReference type="SAM" id="Phobius"/>
    </source>
</evidence>